<keyword evidence="1" id="KW-0472">Membrane</keyword>
<proteinExistence type="predicted"/>
<keyword evidence="1" id="KW-1133">Transmembrane helix</keyword>
<keyword evidence="1" id="KW-0812">Transmembrane</keyword>
<protein>
    <submittedName>
        <fullName evidence="2">Uncharacterized protein</fullName>
    </submittedName>
</protein>
<dbReference type="Proteomes" id="UP000294887">
    <property type="component" value="Unassembled WGS sequence"/>
</dbReference>
<reference evidence="2 3" key="1">
    <citation type="submission" date="2019-03" db="EMBL/GenBank/DDBJ databases">
        <title>Genomic Encyclopedia of Type Strains, Phase IV (KMG-IV): sequencing the most valuable type-strain genomes for metagenomic binning, comparative biology and taxonomic classification.</title>
        <authorList>
            <person name="Goeker M."/>
        </authorList>
    </citation>
    <scope>NUCLEOTIDE SEQUENCE [LARGE SCALE GENOMIC DNA]</scope>
    <source>
        <strain evidence="2 3">DSM 24830</strain>
    </source>
</reference>
<name>A0A4R1ESB9_9GAMM</name>
<organism evidence="2 3">
    <name type="scientific">Cocleimonas flava</name>
    <dbReference type="NCBI Taxonomy" id="634765"/>
    <lineage>
        <taxon>Bacteria</taxon>
        <taxon>Pseudomonadati</taxon>
        <taxon>Pseudomonadota</taxon>
        <taxon>Gammaproteobacteria</taxon>
        <taxon>Thiotrichales</taxon>
        <taxon>Thiotrichaceae</taxon>
        <taxon>Cocleimonas</taxon>
    </lineage>
</organism>
<dbReference type="EMBL" id="SMFQ01000004">
    <property type="protein sequence ID" value="TCJ84447.1"/>
    <property type="molecule type" value="Genomic_DNA"/>
</dbReference>
<sequence length="146" mass="16790">MTYTQRIRYRLKQQKFKEVSSGKGVVEYFLIDEYGNERSVSAMAKLNWRKQLHSVKPIHHRELPLVQALAKASINETIEVDFTEFNKKFKRGSIRSKKMSVPTVKVASKNQITNMGSVIDHKGRLMQLVAYSVAAFVVILMLSQML</sequence>
<dbReference type="OrthoDB" id="5624303at2"/>
<evidence type="ECO:0000313" key="3">
    <source>
        <dbReference type="Proteomes" id="UP000294887"/>
    </source>
</evidence>
<comment type="caution">
    <text evidence="2">The sequence shown here is derived from an EMBL/GenBank/DDBJ whole genome shotgun (WGS) entry which is preliminary data.</text>
</comment>
<evidence type="ECO:0000256" key="1">
    <source>
        <dbReference type="SAM" id="Phobius"/>
    </source>
</evidence>
<evidence type="ECO:0000313" key="2">
    <source>
        <dbReference type="EMBL" id="TCJ84447.1"/>
    </source>
</evidence>
<feature type="transmembrane region" description="Helical" evidence="1">
    <location>
        <begin position="125"/>
        <end position="143"/>
    </location>
</feature>
<accession>A0A4R1ESB9</accession>
<dbReference type="RefSeq" id="WP_131906205.1">
    <property type="nucleotide sequence ID" value="NZ_BAAAFU010000006.1"/>
</dbReference>
<keyword evidence="3" id="KW-1185">Reference proteome</keyword>
<gene>
    <name evidence="2" type="ORF">EV695_2404</name>
</gene>
<dbReference type="AlphaFoldDB" id="A0A4R1ESB9"/>